<protein>
    <submittedName>
        <fullName evidence="1">Uncharacterized protein</fullName>
    </submittedName>
</protein>
<reference evidence="2" key="1">
    <citation type="submission" date="2019-11" db="EMBL/GenBank/DDBJ databases">
        <title>Genome sequence of Heliorestis convoluta strain HH, an alkaliphilic and minimalistic phototrophic bacterium from a soda lake in Egypt.</title>
        <authorList>
            <person name="Dewey E.D."/>
            <person name="Stokes L.M."/>
            <person name="Burchell B.M."/>
            <person name="Shaffer K.N."/>
            <person name="Huntington A.M."/>
            <person name="Baker J.M."/>
            <person name="Nadendla S."/>
            <person name="Giglio M.G."/>
            <person name="Touchman J.W."/>
            <person name="Blankenship R.E."/>
            <person name="Madigan M.T."/>
            <person name="Sattley W.M."/>
        </authorList>
    </citation>
    <scope>NUCLEOTIDE SEQUENCE [LARGE SCALE GENOMIC DNA]</scope>
    <source>
        <strain evidence="2">HH</strain>
    </source>
</reference>
<sequence>MRCPFYGSEDVKHNGSHFDGEGFKCNICKEDYIIDNGYGETASDKLLGSYSSKK</sequence>
<organism evidence="1 2">
    <name type="scientific">Heliorestis convoluta</name>
    <dbReference type="NCBI Taxonomy" id="356322"/>
    <lineage>
        <taxon>Bacteria</taxon>
        <taxon>Bacillati</taxon>
        <taxon>Bacillota</taxon>
        <taxon>Clostridia</taxon>
        <taxon>Eubacteriales</taxon>
        <taxon>Heliobacteriaceae</taxon>
        <taxon>Heliorestis</taxon>
    </lineage>
</organism>
<dbReference type="KEGG" id="hcv:FTV88_1946"/>
<dbReference type="EMBL" id="CP045875">
    <property type="protein sequence ID" value="QGG48044.1"/>
    <property type="molecule type" value="Genomic_DNA"/>
</dbReference>
<proteinExistence type="predicted"/>
<dbReference type="Proteomes" id="UP000366051">
    <property type="component" value="Chromosome"/>
</dbReference>
<keyword evidence="2" id="KW-1185">Reference proteome</keyword>
<evidence type="ECO:0000313" key="1">
    <source>
        <dbReference type="EMBL" id="QGG48044.1"/>
    </source>
</evidence>
<dbReference type="AlphaFoldDB" id="A0A5Q2MYN0"/>
<gene>
    <name evidence="1" type="ORF">FTV88_1946</name>
</gene>
<accession>A0A5Q2MYN0</accession>
<evidence type="ECO:0000313" key="2">
    <source>
        <dbReference type="Proteomes" id="UP000366051"/>
    </source>
</evidence>
<name>A0A5Q2MYN0_9FIRM</name>